<evidence type="ECO:0000313" key="4">
    <source>
        <dbReference type="Proteomes" id="UP001146351"/>
    </source>
</evidence>
<proteinExistence type="predicted"/>
<dbReference type="PANTHER" id="PTHR28072:SF1">
    <property type="entry name" value="CRUCIFORM CUTTING ENDONUCLEASE 1, MITOCHONDRIAL-RELATED"/>
    <property type="match status" value="1"/>
</dbReference>
<gene>
    <name evidence="3" type="ORF">N7492_005037</name>
</gene>
<dbReference type="GO" id="GO:0070336">
    <property type="term" value="F:flap-structured DNA binding"/>
    <property type="evidence" value="ECO:0007669"/>
    <property type="project" value="TreeGrafter"/>
</dbReference>
<comment type="caution">
    <text evidence="3">The sequence shown here is derived from an EMBL/GenBank/DDBJ whole genome shotgun (WGS) entry which is preliminary data.</text>
</comment>
<name>A0A9W9IAX8_9EURO</name>
<sequence length="365" mass="39661">MPAPSLALRTHPWLTSLKAAQLQRLARATGVQSSGTRAALIERVGDVLRGHERESATGLENSAQDELGSGRGETGARCATQKTRRVLSIDMGVRNFAFAHFRVQAGGTGTCAPELMAWRRLAVSDIGELETGVEPESESEADVNQDRDLGLDKEVATSDNKYQPHIYAATAYTLISTLLATYRPTHILIERQRFRSGGSKAVLEWSLRVGVLEGMLHAVLHALRAERAEMARVCVHGVEPNRVVRYWADNVHTSGSGLEIASGKISPRQLKKAKIDLVGRWLDGSTGAGAEPGKVVVGSDPAVRDLVDGYVRKWKSPRSRSPGVLSAGKVDDLADCLLQGMTWLEWQATRDKLAREGEKALTSIL</sequence>
<dbReference type="PROSITE" id="PS50800">
    <property type="entry name" value="SAP"/>
    <property type="match status" value="1"/>
</dbReference>
<reference evidence="3" key="1">
    <citation type="submission" date="2022-11" db="EMBL/GenBank/DDBJ databases">
        <authorList>
            <person name="Petersen C."/>
        </authorList>
    </citation>
    <scope>NUCLEOTIDE SEQUENCE</scope>
    <source>
        <strain evidence="3">IBT 21917</strain>
    </source>
</reference>
<dbReference type="OrthoDB" id="5552842at2759"/>
<reference evidence="3" key="2">
    <citation type="journal article" date="2023" name="IMA Fungus">
        <title>Comparative genomic study of the Penicillium genus elucidates a diverse pangenome and 15 lateral gene transfer events.</title>
        <authorList>
            <person name="Petersen C."/>
            <person name="Sorensen T."/>
            <person name="Nielsen M.R."/>
            <person name="Sondergaard T.E."/>
            <person name="Sorensen J.L."/>
            <person name="Fitzpatrick D.A."/>
            <person name="Frisvad J.C."/>
            <person name="Nielsen K.L."/>
        </authorList>
    </citation>
    <scope>NUCLEOTIDE SEQUENCE</scope>
    <source>
        <strain evidence="3">IBT 21917</strain>
    </source>
</reference>
<feature type="domain" description="SAP" evidence="2">
    <location>
        <begin position="14"/>
        <end position="48"/>
    </location>
</feature>
<dbReference type="GO" id="GO:0005739">
    <property type="term" value="C:mitochondrion"/>
    <property type="evidence" value="ECO:0007669"/>
    <property type="project" value="TreeGrafter"/>
</dbReference>
<dbReference type="CDD" id="cd16963">
    <property type="entry name" value="CCE1"/>
    <property type="match status" value="1"/>
</dbReference>
<dbReference type="EMBL" id="JAPQKO010000003">
    <property type="protein sequence ID" value="KAJ5172444.1"/>
    <property type="molecule type" value="Genomic_DNA"/>
</dbReference>
<dbReference type="InterPro" id="IPR036397">
    <property type="entry name" value="RNaseH_sf"/>
</dbReference>
<evidence type="ECO:0000259" key="2">
    <source>
        <dbReference type="PROSITE" id="PS50800"/>
    </source>
</evidence>
<dbReference type="AlphaFoldDB" id="A0A9W9IAX8"/>
<dbReference type="PANTHER" id="PTHR28072">
    <property type="entry name" value="CRUCIFORM CUTTING ENDONUCLEASE 1, MITOCHONDRIAL-RELATED"/>
    <property type="match status" value="1"/>
</dbReference>
<keyword evidence="4" id="KW-1185">Reference proteome</keyword>
<evidence type="ECO:0000256" key="1">
    <source>
        <dbReference type="SAM" id="MobiDB-lite"/>
    </source>
</evidence>
<feature type="region of interest" description="Disordered" evidence="1">
    <location>
        <begin position="51"/>
        <end position="79"/>
    </location>
</feature>
<dbReference type="Pfam" id="PF09159">
    <property type="entry name" value="Ydc2-catalyt"/>
    <property type="match status" value="1"/>
</dbReference>
<dbReference type="GO" id="GO:0000402">
    <property type="term" value="F:crossed form four-way junction DNA binding"/>
    <property type="evidence" value="ECO:0007669"/>
    <property type="project" value="TreeGrafter"/>
</dbReference>
<accession>A0A9W9IAX8</accession>
<dbReference type="SUPFAM" id="SSF53098">
    <property type="entry name" value="Ribonuclease H-like"/>
    <property type="match status" value="1"/>
</dbReference>
<dbReference type="Proteomes" id="UP001146351">
    <property type="component" value="Unassembled WGS sequence"/>
</dbReference>
<organism evidence="3 4">
    <name type="scientific">Penicillium capsulatum</name>
    <dbReference type="NCBI Taxonomy" id="69766"/>
    <lineage>
        <taxon>Eukaryota</taxon>
        <taxon>Fungi</taxon>
        <taxon>Dikarya</taxon>
        <taxon>Ascomycota</taxon>
        <taxon>Pezizomycotina</taxon>
        <taxon>Eurotiomycetes</taxon>
        <taxon>Eurotiomycetidae</taxon>
        <taxon>Eurotiales</taxon>
        <taxon>Aspergillaceae</taxon>
        <taxon>Penicillium</taxon>
    </lineage>
</organism>
<dbReference type="InterPro" id="IPR012337">
    <property type="entry name" value="RNaseH-like_sf"/>
</dbReference>
<dbReference type="GO" id="GO:0000403">
    <property type="term" value="F:Y-form DNA binding"/>
    <property type="evidence" value="ECO:0007669"/>
    <property type="project" value="TreeGrafter"/>
</dbReference>
<protein>
    <recommendedName>
        <fullName evidence="2">SAP domain-containing protein</fullName>
    </recommendedName>
</protein>
<dbReference type="InterPro" id="IPR015242">
    <property type="entry name" value="Ydc2_cat"/>
</dbReference>
<dbReference type="InterPro" id="IPR039197">
    <property type="entry name" value="Mrs1/Cce1"/>
</dbReference>
<dbReference type="GO" id="GO:0004520">
    <property type="term" value="F:DNA endonuclease activity"/>
    <property type="evidence" value="ECO:0007669"/>
    <property type="project" value="TreeGrafter"/>
</dbReference>
<evidence type="ECO:0000313" key="3">
    <source>
        <dbReference type="EMBL" id="KAJ5172444.1"/>
    </source>
</evidence>
<dbReference type="InterPro" id="IPR003034">
    <property type="entry name" value="SAP_dom"/>
</dbReference>
<dbReference type="Gene3D" id="3.30.420.10">
    <property type="entry name" value="Ribonuclease H-like superfamily/Ribonuclease H"/>
    <property type="match status" value="1"/>
</dbReference>
<dbReference type="Pfam" id="PF02037">
    <property type="entry name" value="SAP"/>
    <property type="match status" value="1"/>
</dbReference>